<gene>
    <name evidence="7" type="ORF">ZIOFF_064260</name>
</gene>
<evidence type="ECO:0000313" key="7">
    <source>
        <dbReference type="EMBL" id="KAG6475043.1"/>
    </source>
</evidence>
<accession>A0A8J5EVZ4</accession>
<dbReference type="InterPro" id="IPR036396">
    <property type="entry name" value="Cyt_P450_sf"/>
</dbReference>
<comment type="caution">
    <text evidence="7">The sequence shown here is derived from an EMBL/GenBank/DDBJ whole genome shotgun (WGS) entry which is preliminary data.</text>
</comment>
<dbReference type="GO" id="GO:0004497">
    <property type="term" value="F:monooxygenase activity"/>
    <property type="evidence" value="ECO:0007669"/>
    <property type="project" value="InterPro"/>
</dbReference>
<comment type="cofactor">
    <cofactor evidence="5">
        <name>heme</name>
        <dbReference type="ChEBI" id="CHEBI:30413"/>
    </cofactor>
</comment>
<dbReference type="InterPro" id="IPR002401">
    <property type="entry name" value="Cyt_P450_E_grp-I"/>
</dbReference>
<dbReference type="SUPFAM" id="SSF48264">
    <property type="entry name" value="Cytochrome P450"/>
    <property type="match status" value="2"/>
</dbReference>
<feature type="binding site" description="axial binding residue" evidence="5">
    <location>
        <position position="950"/>
    </location>
    <ligand>
        <name>heme</name>
        <dbReference type="ChEBI" id="CHEBI:30413"/>
    </ligand>
    <ligandPart>
        <name>Fe</name>
        <dbReference type="ChEBI" id="CHEBI:18248"/>
    </ligandPart>
</feature>
<feature type="transmembrane region" description="Helical" evidence="6">
    <location>
        <begin position="6"/>
        <end position="30"/>
    </location>
</feature>
<keyword evidence="4 5" id="KW-0408">Iron</keyword>
<evidence type="ECO:0000256" key="5">
    <source>
        <dbReference type="PIRSR" id="PIRSR602401-1"/>
    </source>
</evidence>
<evidence type="ECO:0000256" key="6">
    <source>
        <dbReference type="SAM" id="Phobius"/>
    </source>
</evidence>
<dbReference type="Gene3D" id="1.10.630.10">
    <property type="entry name" value="Cytochrome P450"/>
    <property type="match status" value="2"/>
</dbReference>
<name>A0A8J5EVZ4_ZINOF</name>
<dbReference type="InterPro" id="IPR001128">
    <property type="entry name" value="Cyt_P450"/>
</dbReference>
<evidence type="ECO:0000256" key="1">
    <source>
        <dbReference type="ARBA" id="ARBA00010617"/>
    </source>
</evidence>
<dbReference type="PRINTS" id="PR00463">
    <property type="entry name" value="EP450I"/>
</dbReference>
<feature type="transmembrane region" description="Helical" evidence="6">
    <location>
        <begin position="492"/>
        <end position="525"/>
    </location>
</feature>
<dbReference type="PRINTS" id="PR00385">
    <property type="entry name" value="P450"/>
</dbReference>
<feature type="transmembrane region" description="Helical" evidence="6">
    <location>
        <begin position="793"/>
        <end position="816"/>
    </location>
</feature>
<dbReference type="PANTHER" id="PTHR24296">
    <property type="entry name" value="CYTOCHROME P450"/>
    <property type="match status" value="1"/>
</dbReference>
<dbReference type="GO" id="GO:0020037">
    <property type="term" value="F:heme binding"/>
    <property type="evidence" value="ECO:0007669"/>
    <property type="project" value="InterPro"/>
</dbReference>
<organism evidence="7 8">
    <name type="scientific">Zingiber officinale</name>
    <name type="common">Ginger</name>
    <name type="synonym">Amomum zingiber</name>
    <dbReference type="NCBI Taxonomy" id="94328"/>
    <lineage>
        <taxon>Eukaryota</taxon>
        <taxon>Viridiplantae</taxon>
        <taxon>Streptophyta</taxon>
        <taxon>Embryophyta</taxon>
        <taxon>Tracheophyta</taxon>
        <taxon>Spermatophyta</taxon>
        <taxon>Magnoliopsida</taxon>
        <taxon>Liliopsida</taxon>
        <taxon>Zingiberales</taxon>
        <taxon>Zingiberaceae</taxon>
        <taxon>Zingiber</taxon>
    </lineage>
</organism>
<protein>
    <submittedName>
        <fullName evidence="7">Uncharacterized protein</fullName>
    </submittedName>
</protein>
<sequence>MEFSAGFVSVSVSVVAAVGFLLLAAVALLASKKRRQEPPVVGTIFHQFLNFQRLHDYHTELARRHKNYRLLSPFGRQLYTSDPAVVEYMLKTNFSNYGKGSYNYENAHDLFGDGIFAVDGDKWRHQRKLASFNFSTKSLRDFSGAIFKNSASKLANTISSLANTDQMFDIQELLMKSTMDSTFKIAFGFELNCLDGSNRRGSEFAKAFDASNECIMLRYVNAFWKIMRFLNVGSEAALKKNLKVVDEFVYKVMDIRINQGNIETDKKDDILLKFLEESKNNPEKIDLRYLRDIILNFVIAGKDSTAGTLAWFFFLICKNPSVQEKIYQEVKRVIEPNECVDFAEFSQNIRDESLNNLHYLHATLTETLRFFPAVPLENKVCFSDDVLPGGYNVSKGDIVFYQPYAMGRMEYLWGEDAEIFRPERWLDDEGVFQSESPYKFVAFQAGPRICLGKEFAYRQMKIYAAVLLYFFQFKLRDEQKDPIFTRSSRARFLISSIFMEFSAGFVSVSVVAAVGFLLLAAVALLASKKRRQEPPVVGTIFHQFLNFQRLHDYHTELARRHKNYRLLSPFGRQLYTSDPAVVEYMLKTNFSNYGKGSYNYENTHELFGDGIFAVDGDKWRHQRKLASFNFSTKSLRDFSGAIFKNSASKLANTISSLANTDQMFDIQDLLMKSTMDSTFKIAFGFELNCLDGSNRIGSEFAKAFDASNECIMLRYVNAFWKIMRFLNVGSEAALKKHIKVVDEFVYKVMDIRLKQITNQGNIEIDKKDDILSKFLEESKNNPEKIDMRYLRDIILNFVIAGKDTTAGTLAWFFFLICKNPSVQEKIYQEVKGVIEPNECIDFAEFSRNIRDESLNNLHYLHATLTETLRFFPAVPLENKVCFSDDVLPGGYNVSKGDIVFYQPYAMGRMEYLWGEDAEIFRPERWLDDEGVFQAESPYKFVAFQAGPRICLGKEFAYRQMKIYAAVLLYFFQFKLRDEQKDVHYKTMTTLQIDQGLFLEVFSR</sequence>
<keyword evidence="6" id="KW-1133">Transmembrane helix</keyword>
<keyword evidence="3" id="KW-0560">Oxidoreductase</keyword>
<evidence type="ECO:0000256" key="4">
    <source>
        <dbReference type="ARBA" id="ARBA00023004"/>
    </source>
</evidence>
<dbReference type="AlphaFoldDB" id="A0A8J5EVZ4"/>
<keyword evidence="8" id="KW-1185">Reference proteome</keyword>
<evidence type="ECO:0000256" key="3">
    <source>
        <dbReference type="ARBA" id="ARBA00023002"/>
    </source>
</evidence>
<dbReference type="EMBL" id="JACMSC010000018">
    <property type="protein sequence ID" value="KAG6475043.1"/>
    <property type="molecule type" value="Genomic_DNA"/>
</dbReference>
<dbReference type="GO" id="GO:0016705">
    <property type="term" value="F:oxidoreductase activity, acting on paired donors, with incorporation or reduction of molecular oxygen"/>
    <property type="evidence" value="ECO:0007669"/>
    <property type="project" value="InterPro"/>
</dbReference>
<dbReference type="GO" id="GO:0005506">
    <property type="term" value="F:iron ion binding"/>
    <property type="evidence" value="ECO:0007669"/>
    <property type="project" value="InterPro"/>
</dbReference>
<evidence type="ECO:0000313" key="8">
    <source>
        <dbReference type="Proteomes" id="UP000734854"/>
    </source>
</evidence>
<keyword evidence="6" id="KW-0812">Transmembrane</keyword>
<dbReference type="CDD" id="cd11064">
    <property type="entry name" value="CYP86A"/>
    <property type="match status" value="2"/>
</dbReference>
<evidence type="ECO:0000256" key="2">
    <source>
        <dbReference type="ARBA" id="ARBA00022723"/>
    </source>
</evidence>
<keyword evidence="5" id="KW-0349">Heme</keyword>
<dbReference type="Proteomes" id="UP000734854">
    <property type="component" value="Unassembled WGS sequence"/>
</dbReference>
<dbReference type="Pfam" id="PF00067">
    <property type="entry name" value="p450"/>
    <property type="match status" value="2"/>
</dbReference>
<reference evidence="7 8" key="1">
    <citation type="submission" date="2020-08" db="EMBL/GenBank/DDBJ databases">
        <title>Plant Genome Project.</title>
        <authorList>
            <person name="Zhang R.-G."/>
        </authorList>
    </citation>
    <scope>NUCLEOTIDE SEQUENCE [LARGE SCALE GENOMIC DNA]</scope>
    <source>
        <tissue evidence="7">Rhizome</tissue>
    </source>
</reference>
<comment type="similarity">
    <text evidence="1">Belongs to the cytochrome P450 family.</text>
</comment>
<keyword evidence="2 5" id="KW-0479">Metal-binding</keyword>
<proteinExistence type="inferred from homology"/>
<keyword evidence="6" id="KW-0472">Membrane</keyword>